<keyword evidence="2 8" id="KW-0813">Transport</keyword>
<dbReference type="InParanoid" id="A0A5R8Q728"/>
<dbReference type="InterPro" id="IPR051088">
    <property type="entry name" value="PTS_Sugar-EIIC/EIIB"/>
</dbReference>
<reference evidence="11 12" key="1">
    <citation type="submission" date="2019-05" db="EMBL/GenBank/DDBJ databases">
        <title>Culicoidintestinum kansasii gen. nov., sp. nov. from the gastrointestinal tract of the biting midge, Culicoides sonorensis.</title>
        <authorList>
            <person name="Neupane S."/>
            <person name="Ghosh A."/>
            <person name="Gunther S."/>
            <person name="Martin K."/>
            <person name="Zurek L."/>
        </authorList>
    </citation>
    <scope>NUCLEOTIDE SEQUENCE [LARGE SCALE GENOMIC DNA]</scope>
    <source>
        <strain evidence="11 12">CS-1</strain>
    </source>
</reference>
<evidence type="ECO:0000256" key="8">
    <source>
        <dbReference type="PIRNR" id="PIRNR006351"/>
    </source>
</evidence>
<dbReference type="NCBIfam" id="TIGR00410">
    <property type="entry name" value="lacE"/>
    <property type="match status" value="1"/>
</dbReference>
<feature type="transmembrane region" description="Helical" evidence="9">
    <location>
        <begin position="185"/>
        <end position="213"/>
    </location>
</feature>
<keyword evidence="3 8" id="KW-1003">Cell membrane</keyword>
<dbReference type="RefSeq" id="WP_138192431.1">
    <property type="nucleotide sequence ID" value="NZ_VBWP01000014.1"/>
</dbReference>
<accession>A0A5R8Q728</accession>
<dbReference type="GO" id="GO:0009401">
    <property type="term" value="P:phosphoenolpyruvate-dependent sugar phosphotransferase system"/>
    <property type="evidence" value="ECO:0007669"/>
    <property type="project" value="InterPro"/>
</dbReference>
<dbReference type="GO" id="GO:0005886">
    <property type="term" value="C:plasma membrane"/>
    <property type="evidence" value="ECO:0007669"/>
    <property type="project" value="UniProtKB-SubCell"/>
</dbReference>
<evidence type="ECO:0000256" key="4">
    <source>
        <dbReference type="ARBA" id="ARBA00022597"/>
    </source>
</evidence>
<dbReference type="InterPro" id="IPR004501">
    <property type="entry name" value="PTS_EIIC_3"/>
</dbReference>
<dbReference type="PANTHER" id="PTHR33989:SF4">
    <property type="entry name" value="PTS SYSTEM N,N'-DIACETYLCHITOBIOSE-SPECIFIC EIIC COMPONENT"/>
    <property type="match status" value="1"/>
</dbReference>
<evidence type="ECO:0000256" key="2">
    <source>
        <dbReference type="ARBA" id="ARBA00022448"/>
    </source>
</evidence>
<keyword evidence="4 8" id="KW-0762">Sugar transport</keyword>
<feature type="transmembrane region" description="Helical" evidence="9">
    <location>
        <begin position="399"/>
        <end position="417"/>
    </location>
</feature>
<evidence type="ECO:0000256" key="1">
    <source>
        <dbReference type="ARBA" id="ARBA00004651"/>
    </source>
</evidence>
<sequence>MNNLKTKAEKILYGAGEKLGNQRHLKAISSGMMLILPLIVIGALFMIVANPPINVDLVDPLTTNPIFQFLLAWKSFAVTNYGYLTAPFDMTMGLFGVFAAFTIAYQLAKEYKLSSITAGLVSMTMFVLVCATPVVDGTISMNYLGANGLFVAIIIALLSVEVFHLVEVKNWKLQFPDDVPQMVTLFVNSLLPILINIIVFYGINILFVYFMGMNFPDVIMALLTPGLSAIDNIWVYIAIAVFANVLWLFGINGTSIIFPIVFTVGIANTGINAEAVLNGQDPSVIMNLQMMRYMILGGAGNTLGLVLLMMFSKSAQLKAVGRLSIVPGICGINEPVIFGGPVVFNPILAIPFLIMPVISLLLGYVVQMVGLVTPGYIIDPSFTPFFIQAYLSGLDWRNIVFVVVLVVISVAVYYPFFKVYERKLLNDATKVNAEEELSTV</sequence>
<feature type="domain" description="PTS EIIC type-3" evidence="10">
    <location>
        <begin position="8"/>
        <end position="416"/>
    </location>
</feature>
<evidence type="ECO:0000256" key="6">
    <source>
        <dbReference type="ARBA" id="ARBA00022989"/>
    </source>
</evidence>
<keyword evidence="7 8" id="KW-0472">Membrane</keyword>
<evidence type="ECO:0000256" key="7">
    <source>
        <dbReference type="ARBA" id="ARBA00023136"/>
    </source>
</evidence>
<feature type="transmembrane region" description="Helical" evidence="9">
    <location>
        <begin position="27"/>
        <end position="49"/>
    </location>
</feature>
<dbReference type="Proteomes" id="UP000306912">
    <property type="component" value="Unassembled WGS sequence"/>
</dbReference>
<dbReference type="PROSITE" id="PS51105">
    <property type="entry name" value="PTS_EIIC_TYPE_3"/>
    <property type="match status" value="1"/>
</dbReference>
<dbReference type="Pfam" id="PF02378">
    <property type="entry name" value="PTS_EIIC"/>
    <property type="match status" value="1"/>
</dbReference>
<dbReference type="InterPro" id="IPR003352">
    <property type="entry name" value="PTS_EIIC"/>
</dbReference>
<comment type="function">
    <text evidence="8">The phosphoenolpyruvate-dependent sugar phosphotransferase system (PTS), a major carbohydrate active -transport system, catalyzes the phosphorylation of incoming sugar substrates concomitant with their translocation across the cell membrane.</text>
</comment>
<name>A0A5R8Q728_9FIRM</name>
<dbReference type="OrthoDB" id="1641940at2"/>
<evidence type="ECO:0000259" key="10">
    <source>
        <dbReference type="PROSITE" id="PS51105"/>
    </source>
</evidence>
<evidence type="ECO:0000256" key="5">
    <source>
        <dbReference type="ARBA" id="ARBA00022692"/>
    </source>
</evidence>
<keyword evidence="12" id="KW-1185">Reference proteome</keyword>
<feature type="transmembrane region" description="Helical" evidence="9">
    <location>
        <begin position="293"/>
        <end position="311"/>
    </location>
</feature>
<feature type="transmembrane region" description="Helical" evidence="9">
    <location>
        <begin position="116"/>
        <end position="135"/>
    </location>
</feature>
<dbReference type="GO" id="GO:0008982">
    <property type="term" value="F:protein-N(PI)-phosphohistidine-sugar phosphotransferase activity"/>
    <property type="evidence" value="ECO:0007669"/>
    <property type="project" value="UniProtKB-UniRule"/>
</dbReference>
<dbReference type="EMBL" id="VBWP01000014">
    <property type="protein sequence ID" value="TLG71220.1"/>
    <property type="molecule type" value="Genomic_DNA"/>
</dbReference>
<keyword evidence="6 9" id="KW-1133">Transmembrane helix</keyword>
<evidence type="ECO:0000313" key="11">
    <source>
        <dbReference type="EMBL" id="TLG71220.1"/>
    </source>
</evidence>
<proteinExistence type="predicted"/>
<feature type="transmembrane region" description="Helical" evidence="9">
    <location>
        <begin position="256"/>
        <end position="273"/>
    </location>
</feature>
<evidence type="ECO:0000256" key="3">
    <source>
        <dbReference type="ARBA" id="ARBA00022475"/>
    </source>
</evidence>
<gene>
    <name evidence="11" type="ORF">FEZ08_11235</name>
</gene>
<comment type="subcellular location">
    <subcellularLocation>
        <location evidence="1">Cell membrane</location>
        <topology evidence="1">Multi-pass membrane protein</topology>
    </subcellularLocation>
</comment>
<evidence type="ECO:0000256" key="9">
    <source>
        <dbReference type="SAM" id="Phobius"/>
    </source>
</evidence>
<evidence type="ECO:0000313" key="12">
    <source>
        <dbReference type="Proteomes" id="UP000306912"/>
    </source>
</evidence>
<feature type="transmembrane region" description="Helical" evidence="9">
    <location>
        <begin position="81"/>
        <end position="104"/>
    </location>
</feature>
<dbReference type="AlphaFoldDB" id="A0A5R8Q728"/>
<dbReference type="InterPro" id="IPR004796">
    <property type="entry name" value="PTS_IIC_cello"/>
</dbReference>
<organism evidence="11 12">
    <name type="scientific">Culicoidibacter larvae</name>
    <dbReference type="NCBI Taxonomy" id="2579976"/>
    <lineage>
        <taxon>Bacteria</taxon>
        <taxon>Bacillati</taxon>
        <taxon>Bacillota</taxon>
        <taxon>Culicoidibacteria</taxon>
        <taxon>Culicoidibacterales</taxon>
        <taxon>Culicoidibacteraceae</taxon>
        <taxon>Culicoidibacter</taxon>
    </lineage>
</organism>
<protein>
    <recommendedName>
        <fullName evidence="8">Permease IIC component</fullName>
    </recommendedName>
</protein>
<dbReference type="PANTHER" id="PTHR33989">
    <property type="match status" value="1"/>
</dbReference>
<dbReference type="PIRSF" id="PIRSF006351">
    <property type="entry name" value="PTS_EIIC-Cellobiose"/>
    <property type="match status" value="1"/>
</dbReference>
<feature type="transmembrane region" description="Helical" evidence="9">
    <location>
        <begin position="141"/>
        <end position="164"/>
    </location>
</feature>
<keyword evidence="5 9" id="KW-0812">Transmembrane</keyword>
<comment type="caution">
    <text evidence="11">The sequence shown here is derived from an EMBL/GenBank/DDBJ whole genome shotgun (WGS) entry which is preliminary data.</text>
</comment>
<feature type="transmembrane region" description="Helical" evidence="9">
    <location>
        <begin position="350"/>
        <end position="378"/>
    </location>
</feature>